<gene>
    <name evidence="1" type="ORF">PMEA_00012358</name>
</gene>
<evidence type="ECO:0000313" key="2">
    <source>
        <dbReference type="Proteomes" id="UP001159428"/>
    </source>
</evidence>
<dbReference type="Proteomes" id="UP001159428">
    <property type="component" value="Unassembled WGS sequence"/>
</dbReference>
<dbReference type="EMBL" id="CALNXJ010000210">
    <property type="protein sequence ID" value="CAH3169427.1"/>
    <property type="molecule type" value="Genomic_DNA"/>
</dbReference>
<organism evidence="1 2">
    <name type="scientific">Pocillopora meandrina</name>
    <dbReference type="NCBI Taxonomy" id="46732"/>
    <lineage>
        <taxon>Eukaryota</taxon>
        <taxon>Metazoa</taxon>
        <taxon>Cnidaria</taxon>
        <taxon>Anthozoa</taxon>
        <taxon>Hexacorallia</taxon>
        <taxon>Scleractinia</taxon>
        <taxon>Astrocoeniina</taxon>
        <taxon>Pocilloporidae</taxon>
        <taxon>Pocillopora</taxon>
    </lineage>
</organism>
<dbReference type="AlphaFoldDB" id="A0AAU9Y4I8"/>
<comment type="caution">
    <text evidence="1">The sequence shown here is derived from an EMBL/GenBank/DDBJ whole genome shotgun (WGS) entry which is preliminary data.</text>
</comment>
<name>A0AAU9Y4I8_9CNID</name>
<sequence>MNKMKTKQITEPHELIDHLNDTTIEISDVRILSADVIELAYKKIEEDAVKGSKTNIFIAAFTTCQARLKLYESLEALGDRVMRQNILDEILDPQDERRDTDIVNPRHFRRDPIAKKIKTETQVKKYGLVFDKRVLHVGTFKSYPYGYAQFTGFDAQDILNIETLI</sequence>
<reference evidence="1 2" key="1">
    <citation type="submission" date="2022-05" db="EMBL/GenBank/DDBJ databases">
        <authorList>
            <consortium name="Genoscope - CEA"/>
            <person name="William W."/>
        </authorList>
    </citation>
    <scope>NUCLEOTIDE SEQUENCE [LARGE SCALE GENOMIC DNA]</scope>
</reference>
<proteinExistence type="predicted"/>
<keyword evidence="2" id="KW-1185">Reference proteome</keyword>
<evidence type="ECO:0000313" key="1">
    <source>
        <dbReference type="EMBL" id="CAH3169427.1"/>
    </source>
</evidence>
<accession>A0AAU9Y4I8</accession>
<protein>
    <submittedName>
        <fullName evidence="1">Uncharacterized protein</fullName>
    </submittedName>
</protein>